<dbReference type="GO" id="GO:0048038">
    <property type="term" value="F:quinone binding"/>
    <property type="evidence" value="ECO:0007669"/>
    <property type="project" value="UniProtKB-UniRule"/>
</dbReference>
<dbReference type="InterPro" id="IPR042106">
    <property type="entry name" value="Nuo/plastoQ_OxRdtase_6_NuoJ"/>
</dbReference>
<dbReference type="STRING" id="1622118.Lupro_09945"/>
<keyword evidence="2" id="KW-0520">NAD</keyword>
<name>A0A0X8G7N1_9FLAO</name>
<dbReference type="RefSeq" id="WP_068209560.1">
    <property type="nucleotide sequence ID" value="NZ_CP013355.1"/>
</dbReference>
<proteinExistence type="inferred from homology"/>
<dbReference type="EC" id="7.1.1.-" evidence="2"/>
<protein>
    <recommendedName>
        <fullName evidence="2">NADH-quinone oxidoreductase subunit J</fullName>
        <ecNumber evidence="2">7.1.1.-</ecNumber>
    </recommendedName>
</protein>
<feature type="transmembrane region" description="Helical" evidence="2">
    <location>
        <begin position="139"/>
        <end position="161"/>
    </location>
</feature>
<dbReference type="GO" id="GO:0008137">
    <property type="term" value="F:NADH dehydrogenase (ubiquinone) activity"/>
    <property type="evidence" value="ECO:0007669"/>
    <property type="project" value="UniProtKB-UniRule"/>
</dbReference>
<evidence type="ECO:0000256" key="1">
    <source>
        <dbReference type="ARBA" id="ARBA00005698"/>
    </source>
</evidence>
<dbReference type="Proteomes" id="UP000059672">
    <property type="component" value="Chromosome"/>
</dbReference>
<reference evidence="3 4" key="2">
    <citation type="journal article" date="2016" name="Int. J. Syst. Evol. Microbiol.">
        <title>Lutibacter profundi sp. nov., isolated from a deep-sea hydrothermal system on the Arctic Mid-Ocean Ridge and emended description of the genus Lutibacter.</title>
        <authorList>
            <person name="Le Moine Bauer S."/>
            <person name="Roalkvam I."/>
            <person name="Steen I.H."/>
            <person name="Dahle H."/>
        </authorList>
    </citation>
    <scope>NUCLEOTIDE SEQUENCE [LARGE SCALE GENOMIC DNA]</scope>
    <source>
        <strain evidence="3 4">LP1</strain>
    </source>
</reference>
<dbReference type="Gene3D" id="1.20.120.1200">
    <property type="entry name" value="NADH-ubiquinone/plastoquinone oxidoreductase chain 6, subunit NuoJ"/>
    <property type="match status" value="1"/>
</dbReference>
<dbReference type="OrthoDB" id="9790848at2"/>
<comment type="similarity">
    <text evidence="1 2">Belongs to the complex I subunit 6 family.</text>
</comment>
<evidence type="ECO:0000313" key="3">
    <source>
        <dbReference type="EMBL" id="AMC11567.1"/>
    </source>
</evidence>
<comment type="catalytic activity">
    <reaction evidence="2">
        <text>a quinone + NADH + 5 H(+)(in) = a quinol + NAD(+) + 4 H(+)(out)</text>
        <dbReference type="Rhea" id="RHEA:57888"/>
        <dbReference type="ChEBI" id="CHEBI:15378"/>
        <dbReference type="ChEBI" id="CHEBI:24646"/>
        <dbReference type="ChEBI" id="CHEBI:57540"/>
        <dbReference type="ChEBI" id="CHEBI:57945"/>
        <dbReference type="ChEBI" id="CHEBI:132124"/>
    </reaction>
</comment>
<dbReference type="EMBL" id="CP013355">
    <property type="protein sequence ID" value="AMC11567.1"/>
    <property type="molecule type" value="Genomic_DNA"/>
</dbReference>
<dbReference type="InterPro" id="IPR001457">
    <property type="entry name" value="NADH_UbQ/plastoQ_OxRdtase_su6"/>
</dbReference>
<keyword evidence="2" id="KW-0812">Transmembrane</keyword>
<keyword evidence="4" id="KW-1185">Reference proteome</keyword>
<keyword evidence="2" id="KW-0874">Quinone</keyword>
<dbReference type="Pfam" id="PF00499">
    <property type="entry name" value="Oxidored_q3"/>
    <property type="match status" value="1"/>
</dbReference>
<sequence>MEATIFYILAAFIVIFAIASVTSRKILRAVIYLLFVLISISGLYFMINYNLLAAIQLTVYGGGVIVLFIFSVLLVHHVELELEKTPIKRKIIAGLLSIVGLGITLWAIFTYHFQTANTYKSIEVADIGYKLLGYGDGGFILPFEVISVLLVAVMIGAIIIAKGKKLKEN</sequence>
<feature type="transmembrane region" description="Helical" evidence="2">
    <location>
        <begin position="53"/>
        <end position="75"/>
    </location>
</feature>
<comment type="subcellular location">
    <subcellularLocation>
        <location evidence="2">Cell membrane</location>
        <topology evidence="2">Multi-pass membrane protein</topology>
    </subcellularLocation>
</comment>
<gene>
    <name evidence="3" type="ORF">Lupro_09945</name>
</gene>
<reference evidence="4" key="1">
    <citation type="submission" date="2015-12" db="EMBL/GenBank/DDBJ databases">
        <title>Complete genome sequence of Lutibacter profundus strain LP1.</title>
        <authorList>
            <person name="Wissuwa J."/>
            <person name="Le Moine Bauer S."/>
            <person name="Stokke R."/>
            <person name="Dahle H."/>
            <person name="Steen I.H."/>
        </authorList>
    </citation>
    <scope>NUCLEOTIDE SEQUENCE [LARGE SCALE GENOMIC DNA]</scope>
    <source>
        <strain evidence="4">LP1</strain>
    </source>
</reference>
<keyword evidence="2" id="KW-0472">Membrane</keyword>
<dbReference type="GO" id="GO:0005886">
    <property type="term" value="C:plasma membrane"/>
    <property type="evidence" value="ECO:0007669"/>
    <property type="project" value="UniProtKB-SubCell"/>
</dbReference>
<feature type="transmembrane region" description="Helical" evidence="2">
    <location>
        <begin position="91"/>
        <end position="113"/>
    </location>
</feature>
<dbReference type="PATRIC" id="fig|1622118.3.peg.2050"/>
<dbReference type="AlphaFoldDB" id="A0A0X8G7N1"/>
<dbReference type="KEGG" id="lut:Lupro_09945"/>
<evidence type="ECO:0000256" key="2">
    <source>
        <dbReference type="RuleBase" id="RU004429"/>
    </source>
</evidence>
<keyword evidence="2" id="KW-1003">Cell membrane</keyword>
<dbReference type="PANTHER" id="PTHR33269:SF17">
    <property type="entry name" value="NADH-UBIQUINONE OXIDOREDUCTASE CHAIN 6"/>
    <property type="match status" value="1"/>
</dbReference>
<dbReference type="PANTHER" id="PTHR33269">
    <property type="entry name" value="NADH-UBIQUINONE OXIDOREDUCTASE CHAIN 6"/>
    <property type="match status" value="1"/>
</dbReference>
<feature type="transmembrane region" description="Helical" evidence="2">
    <location>
        <begin position="29"/>
        <end position="47"/>
    </location>
</feature>
<feature type="transmembrane region" description="Helical" evidence="2">
    <location>
        <begin position="6"/>
        <end position="22"/>
    </location>
</feature>
<comment type="function">
    <text evidence="2">NDH-1 shuttles electrons from NADH, via FMN and iron-sulfur (Fe-S) centers, to quinones in the respiratory chain. Couples the redox reaction to proton translocation (for every two electrons transferred, four hydrogen ions are translocated across the cytoplasmic membrane), and thus conserves the redox energy in a proton gradient.</text>
</comment>
<organism evidence="3 4">
    <name type="scientific">Lutibacter profundi</name>
    <dbReference type="NCBI Taxonomy" id="1622118"/>
    <lineage>
        <taxon>Bacteria</taxon>
        <taxon>Pseudomonadati</taxon>
        <taxon>Bacteroidota</taxon>
        <taxon>Flavobacteriia</taxon>
        <taxon>Flavobacteriales</taxon>
        <taxon>Flavobacteriaceae</taxon>
        <taxon>Lutibacter</taxon>
    </lineage>
</organism>
<accession>A0A0X8G7N1</accession>
<evidence type="ECO:0000313" key="4">
    <source>
        <dbReference type="Proteomes" id="UP000059672"/>
    </source>
</evidence>
<keyword evidence="2" id="KW-1133">Transmembrane helix</keyword>